<evidence type="ECO:0000313" key="3">
    <source>
        <dbReference type="EMBL" id="CAG5023509.1"/>
    </source>
</evidence>
<dbReference type="SMART" id="SM00595">
    <property type="entry name" value="MADF"/>
    <property type="match status" value="1"/>
</dbReference>
<proteinExistence type="predicted"/>
<dbReference type="InterPro" id="IPR039353">
    <property type="entry name" value="TF_Adf1"/>
</dbReference>
<dbReference type="PROSITE" id="PS51029">
    <property type="entry name" value="MADF"/>
    <property type="match status" value="1"/>
</dbReference>
<gene>
    <name evidence="3" type="ORF">PAPOLLO_LOCUS17980</name>
</gene>
<protein>
    <submittedName>
        <fullName evidence="3">(apollo) hypothetical protein</fullName>
    </submittedName>
</protein>
<dbReference type="Proteomes" id="UP000691718">
    <property type="component" value="Unassembled WGS sequence"/>
</dbReference>
<dbReference type="GO" id="GO:0006357">
    <property type="term" value="P:regulation of transcription by RNA polymerase II"/>
    <property type="evidence" value="ECO:0007669"/>
    <property type="project" value="TreeGrafter"/>
</dbReference>
<keyword evidence="4" id="KW-1185">Reference proteome</keyword>
<dbReference type="Pfam" id="PF10545">
    <property type="entry name" value="MADF_DNA_bdg"/>
    <property type="match status" value="1"/>
</dbReference>
<organism evidence="3 4">
    <name type="scientific">Parnassius apollo</name>
    <name type="common">Apollo butterfly</name>
    <name type="synonym">Papilio apollo</name>
    <dbReference type="NCBI Taxonomy" id="110799"/>
    <lineage>
        <taxon>Eukaryota</taxon>
        <taxon>Metazoa</taxon>
        <taxon>Ecdysozoa</taxon>
        <taxon>Arthropoda</taxon>
        <taxon>Hexapoda</taxon>
        <taxon>Insecta</taxon>
        <taxon>Pterygota</taxon>
        <taxon>Neoptera</taxon>
        <taxon>Endopterygota</taxon>
        <taxon>Lepidoptera</taxon>
        <taxon>Glossata</taxon>
        <taxon>Ditrysia</taxon>
        <taxon>Papilionoidea</taxon>
        <taxon>Papilionidae</taxon>
        <taxon>Parnassiinae</taxon>
        <taxon>Parnassini</taxon>
        <taxon>Parnassius</taxon>
        <taxon>Parnassius</taxon>
    </lineage>
</organism>
<feature type="region of interest" description="Disordered" evidence="1">
    <location>
        <begin position="124"/>
        <end position="146"/>
    </location>
</feature>
<accession>A0A8S3XJ85</accession>
<dbReference type="OrthoDB" id="6159213at2759"/>
<evidence type="ECO:0000313" key="4">
    <source>
        <dbReference type="Proteomes" id="UP000691718"/>
    </source>
</evidence>
<sequence length="172" mass="20169">MLISLVEARPTLWDKTIASYKNRNETKEAWKEVCIGLNSSFEELDDNEKNKFGKEVMKRWVNIRVNHKSLNKEKSVKKSGAGATTIRKYVYFDQLQFLNKIFCERPTDRVEKLSRGNNVEESTEINCSSQFKSPPPPQQQLGSRKRKIDEIDKKLLHILEKPEDRHLCFLKK</sequence>
<reference evidence="3" key="1">
    <citation type="submission" date="2021-04" db="EMBL/GenBank/DDBJ databases">
        <authorList>
            <person name="Tunstrom K."/>
        </authorList>
    </citation>
    <scope>NUCLEOTIDE SEQUENCE</scope>
</reference>
<feature type="domain" description="MADF" evidence="2">
    <location>
        <begin position="1"/>
        <end position="103"/>
    </location>
</feature>
<comment type="caution">
    <text evidence="3">The sequence shown here is derived from an EMBL/GenBank/DDBJ whole genome shotgun (WGS) entry which is preliminary data.</text>
</comment>
<dbReference type="GO" id="GO:0005667">
    <property type="term" value="C:transcription regulator complex"/>
    <property type="evidence" value="ECO:0007669"/>
    <property type="project" value="TreeGrafter"/>
</dbReference>
<dbReference type="AlphaFoldDB" id="A0A8S3XJ85"/>
<dbReference type="GO" id="GO:0005634">
    <property type="term" value="C:nucleus"/>
    <property type="evidence" value="ECO:0007669"/>
    <property type="project" value="TreeGrafter"/>
</dbReference>
<evidence type="ECO:0000256" key="1">
    <source>
        <dbReference type="SAM" id="MobiDB-lite"/>
    </source>
</evidence>
<dbReference type="InterPro" id="IPR006578">
    <property type="entry name" value="MADF-dom"/>
</dbReference>
<dbReference type="PANTHER" id="PTHR12243">
    <property type="entry name" value="MADF DOMAIN TRANSCRIPTION FACTOR"/>
    <property type="match status" value="1"/>
</dbReference>
<dbReference type="EMBL" id="CAJQZP010001153">
    <property type="protein sequence ID" value="CAG5023509.1"/>
    <property type="molecule type" value="Genomic_DNA"/>
</dbReference>
<dbReference type="PANTHER" id="PTHR12243:SF69">
    <property type="entry name" value="SI:CH73-59F11.3"/>
    <property type="match status" value="1"/>
</dbReference>
<evidence type="ECO:0000259" key="2">
    <source>
        <dbReference type="PROSITE" id="PS51029"/>
    </source>
</evidence>
<name>A0A8S3XJ85_PARAO</name>